<dbReference type="PANTHER" id="PTHR34129">
    <property type="entry name" value="BLR1139 PROTEIN"/>
    <property type="match status" value="1"/>
</dbReference>
<dbReference type="InterPro" id="IPR009297">
    <property type="entry name" value="DUF952"/>
</dbReference>
<organism evidence="1 2">
    <name type="scientific">Rhodospira trueperi</name>
    <dbReference type="NCBI Taxonomy" id="69960"/>
    <lineage>
        <taxon>Bacteria</taxon>
        <taxon>Pseudomonadati</taxon>
        <taxon>Pseudomonadota</taxon>
        <taxon>Alphaproteobacteria</taxon>
        <taxon>Rhodospirillales</taxon>
        <taxon>Rhodospirillaceae</taxon>
        <taxon>Rhodospira</taxon>
    </lineage>
</organism>
<evidence type="ECO:0000313" key="1">
    <source>
        <dbReference type="EMBL" id="SDE41206.1"/>
    </source>
</evidence>
<dbReference type="EMBL" id="FNAP01000006">
    <property type="protein sequence ID" value="SDE41206.1"/>
    <property type="molecule type" value="Genomic_DNA"/>
</dbReference>
<dbReference type="SUPFAM" id="SSF56399">
    <property type="entry name" value="ADP-ribosylation"/>
    <property type="match status" value="1"/>
</dbReference>
<dbReference type="Pfam" id="PF06108">
    <property type="entry name" value="DUF952"/>
    <property type="match status" value="1"/>
</dbReference>
<dbReference type="PANTHER" id="PTHR34129:SF1">
    <property type="entry name" value="DUF952 DOMAIN-CONTAINING PROTEIN"/>
    <property type="match status" value="1"/>
</dbReference>
<sequence>MIDTDSQAPPRRLLYRVCQIQDWRAAVSAGVFTGSDTDRADGFIHLSAADQVERTLTTHYSGVPSLILLTLDGARLDGEVRWEAARGGAPFPHLYGTIPMLAVLAALPLPDDRENRMMLPPLSDRLGDLAP</sequence>
<dbReference type="STRING" id="69960.SAMN05421720_106165"/>
<reference evidence="1 2" key="1">
    <citation type="submission" date="2016-10" db="EMBL/GenBank/DDBJ databases">
        <authorList>
            <person name="de Groot N.N."/>
        </authorList>
    </citation>
    <scope>NUCLEOTIDE SEQUENCE [LARGE SCALE GENOMIC DNA]</scope>
    <source>
        <strain evidence="1 2">ATCC 700224</strain>
    </source>
</reference>
<protein>
    <submittedName>
        <fullName evidence="1">Uncharacterized conserved protein, DUF952 family</fullName>
    </submittedName>
</protein>
<accession>A0A1G7CRB4</accession>
<keyword evidence="2" id="KW-1185">Reference proteome</keyword>
<dbReference type="Proteomes" id="UP000199412">
    <property type="component" value="Unassembled WGS sequence"/>
</dbReference>
<dbReference type="Gene3D" id="3.20.170.20">
    <property type="entry name" value="Protein of unknown function DUF952"/>
    <property type="match status" value="1"/>
</dbReference>
<evidence type="ECO:0000313" key="2">
    <source>
        <dbReference type="Proteomes" id="UP000199412"/>
    </source>
</evidence>
<proteinExistence type="predicted"/>
<gene>
    <name evidence="1" type="ORF">SAMN05421720_106165</name>
</gene>
<dbReference type="RefSeq" id="WP_245699168.1">
    <property type="nucleotide sequence ID" value="NZ_FNAP01000006.1"/>
</dbReference>
<name>A0A1G7CRB4_9PROT</name>
<dbReference type="AlphaFoldDB" id="A0A1G7CRB4"/>